<accession>A0ABW6PWY4</accession>
<dbReference type="EMBL" id="JBIAMX010000029">
    <property type="protein sequence ID" value="MFF0546955.1"/>
    <property type="molecule type" value="Genomic_DNA"/>
</dbReference>
<dbReference type="RefSeq" id="WP_387703137.1">
    <property type="nucleotide sequence ID" value="NZ_JBIAMX010000029.1"/>
</dbReference>
<dbReference type="Proteomes" id="UP001601444">
    <property type="component" value="Unassembled WGS sequence"/>
</dbReference>
<proteinExistence type="predicted"/>
<gene>
    <name evidence="2" type="ORF">ACFYTF_29375</name>
</gene>
<dbReference type="InterPro" id="IPR029432">
    <property type="entry name" value="Gp28/Gp37-like_dom"/>
</dbReference>
<dbReference type="Pfam" id="PF14594">
    <property type="entry name" value="Sipho_Gp37"/>
    <property type="match status" value="1"/>
</dbReference>
<organism evidence="2 3">
    <name type="scientific">Nocardia thailandica</name>
    <dbReference type="NCBI Taxonomy" id="257275"/>
    <lineage>
        <taxon>Bacteria</taxon>
        <taxon>Bacillati</taxon>
        <taxon>Actinomycetota</taxon>
        <taxon>Actinomycetes</taxon>
        <taxon>Mycobacteriales</taxon>
        <taxon>Nocardiaceae</taxon>
        <taxon>Nocardia</taxon>
    </lineage>
</organism>
<name>A0ABW6PWY4_9NOCA</name>
<comment type="caution">
    <text evidence="2">The sequence shown here is derived from an EMBL/GenBank/DDBJ whole genome shotgun (WGS) entry which is preliminary data.</text>
</comment>
<reference evidence="2 3" key="1">
    <citation type="submission" date="2024-10" db="EMBL/GenBank/DDBJ databases">
        <title>The Natural Products Discovery Center: Release of the First 8490 Sequenced Strains for Exploring Actinobacteria Biosynthetic Diversity.</title>
        <authorList>
            <person name="Kalkreuter E."/>
            <person name="Kautsar S.A."/>
            <person name="Yang D."/>
            <person name="Bader C.D."/>
            <person name="Teijaro C.N."/>
            <person name="Fluegel L."/>
            <person name="Davis C.M."/>
            <person name="Simpson J.R."/>
            <person name="Lauterbach L."/>
            <person name="Steele A.D."/>
            <person name="Gui C."/>
            <person name="Meng S."/>
            <person name="Li G."/>
            <person name="Viehrig K."/>
            <person name="Ye F."/>
            <person name="Su P."/>
            <person name="Kiefer A.F."/>
            <person name="Nichols A."/>
            <person name="Cepeda A.J."/>
            <person name="Yan W."/>
            <person name="Fan B."/>
            <person name="Jiang Y."/>
            <person name="Adhikari A."/>
            <person name="Zheng C.-J."/>
            <person name="Schuster L."/>
            <person name="Cowan T.M."/>
            <person name="Smanski M.J."/>
            <person name="Chevrette M.G."/>
            <person name="De Carvalho L.P.S."/>
            <person name="Shen B."/>
        </authorList>
    </citation>
    <scope>NUCLEOTIDE SEQUENCE [LARGE SCALE GENOMIC DNA]</scope>
    <source>
        <strain evidence="2 3">NPDC004045</strain>
    </source>
</reference>
<sequence>MTTALADIPRLRAQCDARREVHRAMKRADPLIRLWANKPTGQPGLVLRGTARDNIAGQFPFKKNSFGTAGTLRLRLDHYLARWLVSIPDDPEAKKNVVITVDFMGGKIRWSGLLKNWRVRRDSSGIRYLEATFVDDLQFLQFMLGPPNPLLPIPLFQFPRVLPIFGPAKWAISILILLQLIRLNGNLFTMPDDPFAMDSYDDLVDWSDWQVLIKCKPFDLDDSSLWTILATRMNRIDEVIADALDDAQLVMTYRRILTVDGEVSDVPGVPVVANGALVLEVQDKSGYWNADGTGTGGGVAGGFARTVQSFLAGYVEDTQVLVADDQTIHPEEYYTPGWVGTKPGHPWVVVRDSEWTSIQSSDLVWSPATAVGVIVGGDNPMADSLAKLAIESTAALIGYFLLGGFSALGSIAADIAMPFLQGTILAWLQWENGSRGHQLGWVHLYEIYQQGAENNAWSLSAIAALRAGFLATRSETAHQFSMGFGGQYMPGLHFGIGDRIGSVDGYVSQRIFVDQVEEMDWSWDWSSGKALDVKVTVGQAKAAMSQAERSSRLLSKALTTLSNIGVHLVS</sequence>
<evidence type="ECO:0000313" key="2">
    <source>
        <dbReference type="EMBL" id="MFF0546955.1"/>
    </source>
</evidence>
<keyword evidence="3" id="KW-1185">Reference proteome</keyword>
<evidence type="ECO:0000259" key="1">
    <source>
        <dbReference type="Pfam" id="PF14594"/>
    </source>
</evidence>
<feature type="domain" description="Gp28/Gp37-like" evidence="1">
    <location>
        <begin position="44"/>
        <end position="538"/>
    </location>
</feature>
<evidence type="ECO:0000313" key="3">
    <source>
        <dbReference type="Proteomes" id="UP001601444"/>
    </source>
</evidence>
<protein>
    <recommendedName>
        <fullName evidence="1">Gp28/Gp37-like domain-containing protein</fullName>
    </recommendedName>
</protein>